<evidence type="ECO:0000259" key="10">
    <source>
        <dbReference type="PROSITE" id="PS51194"/>
    </source>
</evidence>
<dbReference type="PROSITE" id="PS00039">
    <property type="entry name" value="DEAD_ATP_HELICASE"/>
    <property type="match status" value="1"/>
</dbReference>
<dbReference type="Pfam" id="PF00271">
    <property type="entry name" value="Helicase_C"/>
    <property type="match status" value="1"/>
</dbReference>
<dbReference type="InterPro" id="IPR011545">
    <property type="entry name" value="DEAD/DEAH_box_helicase_dom"/>
</dbReference>
<dbReference type="EMBL" id="AOSG01000014">
    <property type="protein sequence ID" value="EOR72391.1"/>
    <property type="molecule type" value="Genomic_DNA"/>
</dbReference>
<feature type="short sequence motif" description="Q motif" evidence="6">
    <location>
        <begin position="18"/>
        <end position="46"/>
    </location>
</feature>
<evidence type="ECO:0000256" key="7">
    <source>
        <dbReference type="RuleBase" id="RU000492"/>
    </source>
</evidence>
<feature type="region of interest" description="Disordered" evidence="8">
    <location>
        <begin position="412"/>
        <end position="503"/>
    </location>
</feature>
<dbReference type="GO" id="GO:0003724">
    <property type="term" value="F:RNA helicase activity"/>
    <property type="evidence" value="ECO:0007669"/>
    <property type="project" value="InterPro"/>
</dbReference>
<feature type="domain" description="Helicase C-terminal" evidence="10">
    <location>
        <begin position="250"/>
        <end position="396"/>
    </location>
</feature>
<dbReference type="InterPro" id="IPR000629">
    <property type="entry name" value="RNA-helicase_DEAD-box_CS"/>
</dbReference>
<feature type="compositionally biased region" description="Basic residues" evidence="8">
    <location>
        <begin position="483"/>
        <end position="494"/>
    </location>
</feature>
<evidence type="ECO:0000256" key="8">
    <source>
        <dbReference type="SAM" id="MobiDB-lite"/>
    </source>
</evidence>
<comment type="similarity">
    <text evidence="5 7">Belongs to the DEAD box helicase family.</text>
</comment>
<evidence type="ECO:0000313" key="13">
    <source>
        <dbReference type="Proteomes" id="UP000014184"/>
    </source>
</evidence>
<sequence length="503" mass="55577">MEASTLTTIRSTHSSDQTTFRDLGVIDDIADALEAEGIVAPFPIQSMALPLALTGADIIGQARTGTGKTFAFGLPLLQRVHTQPGSAKRPRALVVVPTRELAIQVAADLATASKRIDVRIATVYGGRAYEPQISALRKGVDIVVGTPGRLLDLVKQRHLILSEVTALVLDEADKMLDLGFLPDIERILAKTPDQRQTMLFSATMPSEIVALSRKYLRRPTHIRAEDDPLDTGSGQVTQHVFRTHPLDKLEMLARLLQARNRGLTMVFCQTKRECHHVSTELCRRGFAAAAVHGDLGQGQRERALRAFRNGKVDVLVATDVAARGIDVDDVTHVVNYECPDDEKTYTHRIGRTGRAGRSGTAVTFIDWQELLRWKLINRALGLPFADPPETYSTSPHFFDALDIPRDAKGVLAKEEQDRAGLAAEEVEDIGETGRASRTKDRERSRQRRSRPRKRTRRGVPTTRSAAEPTGETAAKSDADSSARTRRRTRRRSRRNAGTNSDRA</sequence>
<feature type="domain" description="DEAD-box RNA helicase Q" evidence="11">
    <location>
        <begin position="18"/>
        <end position="46"/>
    </location>
</feature>
<dbReference type="RefSeq" id="WP_016188220.1">
    <property type="nucleotide sequence ID" value="NZ_AOSG01000014.1"/>
</dbReference>
<keyword evidence="4 7" id="KW-0067">ATP-binding</keyword>
<keyword evidence="1 7" id="KW-0547">Nucleotide-binding</keyword>
<accession>A0A9P2WS03</accession>
<dbReference type="PANTHER" id="PTHR47959">
    <property type="entry name" value="ATP-DEPENDENT RNA HELICASE RHLE-RELATED"/>
    <property type="match status" value="1"/>
</dbReference>
<keyword evidence="2 7" id="KW-0378">Hydrolase</keyword>
<evidence type="ECO:0000256" key="1">
    <source>
        <dbReference type="ARBA" id="ARBA00022741"/>
    </source>
</evidence>
<evidence type="ECO:0000256" key="5">
    <source>
        <dbReference type="ARBA" id="ARBA00038437"/>
    </source>
</evidence>
<dbReference type="CDD" id="cd18787">
    <property type="entry name" value="SF2_C_DEAD"/>
    <property type="match status" value="1"/>
</dbReference>
<dbReference type="InterPro" id="IPR014001">
    <property type="entry name" value="Helicase_ATP-bd"/>
</dbReference>
<dbReference type="PROSITE" id="PS51194">
    <property type="entry name" value="HELICASE_CTER"/>
    <property type="match status" value="1"/>
</dbReference>
<evidence type="ECO:0000256" key="6">
    <source>
        <dbReference type="PROSITE-ProRule" id="PRU00552"/>
    </source>
</evidence>
<gene>
    <name evidence="12" type="ORF">TM51_02933</name>
</gene>
<feature type="compositionally biased region" description="Basic residues" evidence="8">
    <location>
        <begin position="444"/>
        <end position="457"/>
    </location>
</feature>
<name>A0A9P2WS03_THEFU</name>
<dbReference type="InterPro" id="IPR027417">
    <property type="entry name" value="P-loop_NTPase"/>
</dbReference>
<dbReference type="Gene3D" id="3.40.50.300">
    <property type="entry name" value="P-loop containing nucleotide triphosphate hydrolases"/>
    <property type="match status" value="2"/>
</dbReference>
<dbReference type="PANTHER" id="PTHR47959:SF13">
    <property type="entry name" value="ATP-DEPENDENT RNA HELICASE RHLE"/>
    <property type="match status" value="1"/>
</dbReference>
<dbReference type="PROSITE" id="PS51195">
    <property type="entry name" value="Q_MOTIF"/>
    <property type="match status" value="1"/>
</dbReference>
<evidence type="ECO:0000256" key="2">
    <source>
        <dbReference type="ARBA" id="ARBA00022801"/>
    </source>
</evidence>
<organism evidence="12 13">
    <name type="scientific">Thermobifida fusca TM51</name>
    <dbReference type="NCBI Taxonomy" id="1169414"/>
    <lineage>
        <taxon>Bacteria</taxon>
        <taxon>Bacillati</taxon>
        <taxon>Actinomycetota</taxon>
        <taxon>Actinomycetes</taxon>
        <taxon>Streptosporangiales</taxon>
        <taxon>Nocardiopsidaceae</taxon>
        <taxon>Thermobifida</taxon>
    </lineage>
</organism>
<evidence type="ECO:0000259" key="11">
    <source>
        <dbReference type="PROSITE" id="PS51195"/>
    </source>
</evidence>
<dbReference type="SMART" id="SM00487">
    <property type="entry name" value="DEXDc"/>
    <property type="match status" value="1"/>
</dbReference>
<dbReference type="GO" id="GO:0005524">
    <property type="term" value="F:ATP binding"/>
    <property type="evidence" value="ECO:0007669"/>
    <property type="project" value="UniProtKB-KW"/>
</dbReference>
<dbReference type="GO" id="GO:0003676">
    <property type="term" value="F:nucleic acid binding"/>
    <property type="evidence" value="ECO:0007669"/>
    <property type="project" value="InterPro"/>
</dbReference>
<dbReference type="Proteomes" id="UP000014184">
    <property type="component" value="Unassembled WGS sequence"/>
</dbReference>
<evidence type="ECO:0000313" key="12">
    <source>
        <dbReference type="EMBL" id="EOR72391.1"/>
    </source>
</evidence>
<dbReference type="SMART" id="SM00490">
    <property type="entry name" value="HELICc"/>
    <property type="match status" value="1"/>
</dbReference>
<dbReference type="InterPro" id="IPR001650">
    <property type="entry name" value="Helicase_C-like"/>
</dbReference>
<dbReference type="SUPFAM" id="SSF52540">
    <property type="entry name" value="P-loop containing nucleoside triphosphate hydrolases"/>
    <property type="match status" value="1"/>
</dbReference>
<evidence type="ECO:0000259" key="9">
    <source>
        <dbReference type="PROSITE" id="PS51192"/>
    </source>
</evidence>
<dbReference type="PROSITE" id="PS51192">
    <property type="entry name" value="HELICASE_ATP_BIND_1"/>
    <property type="match status" value="1"/>
</dbReference>
<protein>
    <submittedName>
        <fullName evidence="12">DEAD/DEAH box helicase</fullName>
    </submittedName>
</protein>
<dbReference type="GO" id="GO:0016787">
    <property type="term" value="F:hydrolase activity"/>
    <property type="evidence" value="ECO:0007669"/>
    <property type="project" value="UniProtKB-KW"/>
</dbReference>
<dbReference type="InterPro" id="IPR014014">
    <property type="entry name" value="RNA_helicase_DEAD_Q_motif"/>
</dbReference>
<keyword evidence="13" id="KW-1185">Reference proteome</keyword>
<proteinExistence type="inferred from homology"/>
<evidence type="ECO:0000256" key="4">
    <source>
        <dbReference type="ARBA" id="ARBA00022840"/>
    </source>
</evidence>
<dbReference type="CDD" id="cd00268">
    <property type="entry name" value="DEADc"/>
    <property type="match status" value="1"/>
</dbReference>
<dbReference type="InterPro" id="IPR050079">
    <property type="entry name" value="DEAD_box_RNA_helicase"/>
</dbReference>
<reference evidence="12 13" key="1">
    <citation type="journal article" date="2013" name="Genome Announc.">
        <title>Draft Genome Sequence of the Lignocellulose Decomposer Thermobifida fusca Strain TM51.</title>
        <authorList>
            <person name="Toth A."/>
            <person name="Barna T."/>
            <person name="Nagy I."/>
            <person name="Horvath B."/>
            <person name="Nagy I."/>
            <person name="Tancsics A."/>
            <person name="Kriszt B."/>
            <person name="Baka E."/>
            <person name="Fekete C."/>
            <person name="Kukolya J."/>
        </authorList>
    </citation>
    <scope>NUCLEOTIDE SEQUENCE [LARGE SCALE GENOMIC DNA]</scope>
    <source>
        <strain evidence="12 13">TM51</strain>
    </source>
</reference>
<feature type="domain" description="Helicase ATP-binding" evidence="9">
    <location>
        <begin position="49"/>
        <end position="222"/>
    </location>
</feature>
<evidence type="ECO:0000256" key="3">
    <source>
        <dbReference type="ARBA" id="ARBA00022806"/>
    </source>
</evidence>
<dbReference type="Pfam" id="PF00270">
    <property type="entry name" value="DEAD"/>
    <property type="match status" value="1"/>
</dbReference>
<comment type="caution">
    <text evidence="12">The sequence shown here is derived from an EMBL/GenBank/DDBJ whole genome shotgun (WGS) entry which is preliminary data.</text>
</comment>
<dbReference type="GO" id="GO:0005829">
    <property type="term" value="C:cytosol"/>
    <property type="evidence" value="ECO:0007669"/>
    <property type="project" value="TreeGrafter"/>
</dbReference>
<keyword evidence="3 7" id="KW-0347">Helicase</keyword>
<dbReference type="AlphaFoldDB" id="A0A9P2WS03"/>
<dbReference type="InterPro" id="IPR044742">
    <property type="entry name" value="DEAD/DEAH_RhlB"/>
</dbReference>